<dbReference type="EMBL" id="KN826005">
    <property type="protein sequence ID" value="KIK80498.1"/>
    <property type="molecule type" value="Genomic_DNA"/>
</dbReference>
<reference evidence="2" key="2">
    <citation type="submission" date="2015-01" db="EMBL/GenBank/DDBJ databases">
        <title>Evolutionary Origins and Diversification of the Mycorrhizal Mutualists.</title>
        <authorList>
            <consortium name="DOE Joint Genome Institute"/>
            <consortium name="Mycorrhizal Genomics Consortium"/>
            <person name="Kohler A."/>
            <person name="Kuo A."/>
            <person name="Nagy L.G."/>
            <person name="Floudas D."/>
            <person name="Copeland A."/>
            <person name="Barry K.W."/>
            <person name="Cichocki N."/>
            <person name="Veneault-Fourrey C."/>
            <person name="LaButti K."/>
            <person name="Lindquist E.A."/>
            <person name="Lipzen A."/>
            <person name="Lundell T."/>
            <person name="Morin E."/>
            <person name="Murat C."/>
            <person name="Riley R."/>
            <person name="Ohm R."/>
            <person name="Sun H."/>
            <person name="Tunlid A."/>
            <person name="Henrissat B."/>
            <person name="Grigoriev I.V."/>
            <person name="Hibbett D.S."/>
            <person name="Martin F."/>
        </authorList>
    </citation>
    <scope>NUCLEOTIDE SEQUENCE [LARGE SCALE GENOMIC DNA]</scope>
    <source>
        <strain evidence="2">Ve08.2h10</strain>
    </source>
</reference>
<dbReference type="InParanoid" id="A0A0D0CY44"/>
<sequence>MIVQLSKQHGHQKSDSIYSVVARSLPTKKGSGVVVGLTLVKLKDPQAGITIIDLCSPDWDYLKEALKAGGSTELDVMKVLKVKIKPINYCCIPTGLLVYILAKPEDHVFVTQPSELIQGQLRVNSSVYNIVGVGGFKIASVYSSHLPLHLPLALDLSHCTRLL</sequence>
<evidence type="ECO:0000313" key="1">
    <source>
        <dbReference type="EMBL" id="KIK80498.1"/>
    </source>
</evidence>
<protein>
    <submittedName>
        <fullName evidence="1">Uncharacterized protein</fullName>
    </submittedName>
</protein>
<organism evidence="1 2">
    <name type="scientific">Paxillus rubicundulus Ve08.2h10</name>
    <dbReference type="NCBI Taxonomy" id="930991"/>
    <lineage>
        <taxon>Eukaryota</taxon>
        <taxon>Fungi</taxon>
        <taxon>Dikarya</taxon>
        <taxon>Basidiomycota</taxon>
        <taxon>Agaricomycotina</taxon>
        <taxon>Agaricomycetes</taxon>
        <taxon>Agaricomycetidae</taxon>
        <taxon>Boletales</taxon>
        <taxon>Paxilineae</taxon>
        <taxon>Paxillaceae</taxon>
        <taxon>Paxillus</taxon>
    </lineage>
</organism>
<accession>A0A0D0CY44</accession>
<keyword evidence="2" id="KW-1185">Reference proteome</keyword>
<dbReference type="HOGENOM" id="CLU_1627620_0_0_1"/>
<dbReference type="AlphaFoldDB" id="A0A0D0CY44"/>
<gene>
    <name evidence="1" type="ORF">PAXRUDRAFT_158514</name>
</gene>
<reference evidence="1 2" key="1">
    <citation type="submission" date="2014-04" db="EMBL/GenBank/DDBJ databases">
        <authorList>
            <consortium name="DOE Joint Genome Institute"/>
            <person name="Kuo A."/>
            <person name="Kohler A."/>
            <person name="Jargeat P."/>
            <person name="Nagy L.G."/>
            <person name="Floudas D."/>
            <person name="Copeland A."/>
            <person name="Barry K.W."/>
            <person name="Cichocki N."/>
            <person name="Veneault-Fourrey C."/>
            <person name="LaButti K."/>
            <person name="Lindquist E.A."/>
            <person name="Lipzen A."/>
            <person name="Lundell T."/>
            <person name="Morin E."/>
            <person name="Murat C."/>
            <person name="Sun H."/>
            <person name="Tunlid A."/>
            <person name="Henrissat B."/>
            <person name="Grigoriev I.V."/>
            <person name="Hibbett D.S."/>
            <person name="Martin F."/>
            <person name="Nordberg H.P."/>
            <person name="Cantor M.N."/>
            <person name="Hua S.X."/>
        </authorList>
    </citation>
    <scope>NUCLEOTIDE SEQUENCE [LARGE SCALE GENOMIC DNA]</scope>
    <source>
        <strain evidence="1 2">Ve08.2h10</strain>
    </source>
</reference>
<dbReference type="Proteomes" id="UP000054538">
    <property type="component" value="Unassembled WGS sequence"/>
</dbReference>
<name>A0A0D0CY44_9AGAM</name>
<evidence type="ECO:0000313" key="2">
    <source>
        <dbReference type="Proteomes" id="UP000054538"/>
    </source>
</evidence>
<proteinExistence type="predicted"/>